<name>A0A315V623_GAMAF</name>
<dbReference type="AlphaFoldDB" id="A0A315V623"/>
<evidence type="ECO:0000313" key="1">
    <source>
        <dbReference type="EMBL" id="PWA17491.1"/>
    </source>
</evidence>
<organism evidence="1 2">
    <name type="scientific">Gambusia affinis</name>
    <name type="common">Western mosquitofish</name>
    <name type="synonym">Heterandria affinis</name>
    <dbReference type="NCBI Taxonomy" id="33528"/>
    <lineage>
        <taxon>Eukaryota</taxon>
        <taxon>Metazoa</taxon>
        <taxon>Chordata</taxon>
        <taxon>Craniata</taxon>
        <taxon>Vertebrata</taxon>
        <taxon>Euteleostomi</taxon>
        <taxon>Actinopterygii</taxon>
        <taxon>Neopterygii</taxon>
        <taxon>Teleostei</taxon>
        <taxon>Neoteleostei</taxon>
        <taxon>Acanthomorphata</taxon>
        <taxon>Ovalentaria</taxon>
        <taxon>Atherinomorphae</taxon>
        <taxon>Cyprinodontiformes</taxon>
        <taxon>Poeciliidae</taxon>
        <taxon>Poeciliinae</taxon>
        <taxon>Gambusia</taxon>
    </lineage>
</organism>
<accession>A0A315V623</accession>
<dbReference type="Proteomes" id="UP000250572">
    <property type="component" value="Unassembled WGS sequence"/>
</dbReference>
<proteinExistence type="predicted"/>
<reference evidence="1 2" key="1">
    <citation type="journal article" date="2018" name="G3 (Bethesda)">
        <title>A High-Quality Reference Genome for the Invasive Mosquitofish Gambusia affinis Using a Chicago Library.</title>
        <authorList>
            <person name="Hoffberg S.L."/>
            <person name="Troendle N.J."/>
            <person name="Glenn T.C."/>
            <person name="Mahmud O."/>
            <person name="Louha S."/>
            <person name="Chalopin D."/>
            <person name="Bennetzen J.L."/>
            <person name="Mauricio R."/>
        </authorList>
    </citation>
    <scope>NUCLEOTIDE SEQUENCE [LARGE SCALE GENOMIC DNA]</scope>
    <source>
        <strain evidence="1">NE01/NJP1002.9</strain>
        <tissue evidence="1">Muscle</tissue>
    </source>
</reference>
<sequence>MQGGDMRCGAICFSISSHTGLKNEDTGRGTKDTRALIAKKYVEVLLKTENVMNRFWPGSGAVYNSRGFVGSKKRLGTRGGFAVSELDADLCAVCLGRDLLRLGGTLPGHNRKSPEDSQEIIRQQMSQTLPIRV</sequence>
<keyword evidence="2" id="KW-1185">Reference proteome</keyword>
<protein>
    <submittedName>
        <fullName evidence="1">Uncharacterized protein</fullName>
    </submittedName>
</protein>
<gene>
    <name evidence="1" type="ORF">CCH79_00011250</name>
</gene>
<evidence type="ECO:0000313" key="2">
    <source>
        <dbReference type="Proteomes" id="UP000250572"/>
    </source>
</evidence>
<dbReference type="EMBL" id="NHOQ01002364">
    <property type="protein sequence ID" value="PWA17491.1"/>
    <property type="molecule type" value="Genomic_DNA"/>
</dbReference>
<comment type="caution">
    <text evidence="1">The sequence shown here is derived from an EMBL/GenBank/DDBJ whole genome shotgun (WGS) entry which is preliminary data.</text>
</comment>